<keyword evidence="2" id="KW-1185">Reference proteome</keyword>
<evidence type="ECO:0000313" key="1">
    <source>
        <dbReference type="EMBL" id="SIQ67566.1"/>
    </source>
</evidence>
<name>A0ABY1JS22_9BACL</name>
<proteinExistence type="predicted"/>
<evidence type="ECO:0000313" key="2">
    <source>
        <dbReference type="Proteomes" id="UP000186666"/>
    </source>
</evidence>
<reference evidence="1 2" key="1">
    <citation type="submission" date="2017-01" db="EMBL/GenBank/DDBJ databases">
        <authorList>
            <person name="Varghese N."/>
            <person name="Submissions S."/>
        </authorList>
    </citation>
    <scope>NUCLEOTIDE SEQUENCE [LARGE SCALE GENOMIC DNA]</scope>
    <source>
        <strain evidence="1 2">ATCC 23464</strain>
    </source>
</reference>
<gene>
    <name evidence="1" type="ORF">SAMN05421578_103308</name>
</gene>
<comment type="caution">
    <text evidence="1">The sequence shown here is derived from an EMBL/GenBank/DDBJ whole genome shotgun (WGS) entry which is preliminary data.</text>
</comment>
<organism evidence="1 2">
    <name type="scientific">Paenibacillus macquariensis</name>
    <dbReference type="NCBI Taxonomy" id="948756"/>
    <lineage>
        <taxon>Bacteria</taxon>
        <taxon>Bacillati</taxon>
        <taxon>Bacillota</taxon>
        <taxon>Bacilli</taxon>
        <taxon>Bacillales</taxon>
        <taxon>Paenibacillaceae</taxon>
        <taxon>Paenibacillus</taxon>
    </lineage>
</organism>
<dbReference type="RefSeq" id="WP_156510106.1">
    <property type="nucleotide sequence ID" value="NZ_FTNK01000003.1"/>
</dbReference>
<dbReference type="Proteomes" id="UP000186666">
    <property type="component" value="Unassembled WGS sequence"/>
</dbReference>
<sequence length="58" mass="6537">MVTNPTKTGSKIIRMGSEGNMVKIPVFKRVYIDKNKKLIGEQEGTGYLFLIADYGKEK</sequence>
<dbReference type="EMBL" id="FTNK01000003">
    <property type="protein sequence ID" value="SIQ67566.1"/>
    <property type="molecule type" value="Genomic_DNA"/>
</dbReference>
<protein>
    <submittedName>
        <fullName evidence="1">Uncharacterized protein</fullName>
    </submittedName>
</protein>
<accession>A0ABY1JS22</accession>